<keyword evidence="4" id="KW-0720">Serine protease</keyword>
<dbReference type="HOGENOM" id="CLU_020120_2_0_6"/>
<feature type="chain" id="PRO_5002796726" description="PDZ domain-containing protein" evidence="5">
    <location>
        <begin position="25"/>
        <end position="351"/>
    </location>
</feature>
<dbReference type="SUPFAM" id="SSF50494">
    <property type="entry name" value="Trypsin-like serine proteases"/>
    <property type="match status" value="1"/>
</dbReference>
<proteinExistence type="inferred from homology"/>
<dbReference type="EMBL" id="CP000934">
    <property type="protein sequence ID" value="ACE84340.1"/>
    <property type="molecule type" value="Genomic_DNA"/>
</dbReference>
<evidence type="ECO:0000256" key="4">
    <source>
        <dbReference type="ARBA" id="ARBA00022825"/>
    </source>
</evidence>
<dbReference type="eggNOG" id="COG0265">
    <property type="taxonomic scope" value="Bacteria"/>
</dbReference>
<dbReference type="RefSeq" id="WP_012486196.1">
    <property type="nucleotide sequence ID" value="NC_010995.1"/>
</dbReference>
<evidence type="ECO:0000256" key="2">
    <source>
        <dbReference type="ARBA" id="ARBA00022670"/>
    </source>
</evidence>
<evidence type="ECO:0000313" key="7">
    <source>
        <dbReference type="EMBL" id="ACE84340.1"/>
    </source>
</evidence>
<dbReference type="InterPro" id="IPR001478">
    <property type="entry name" value="PDZ"/>
</dbReference>
<dbReference type="SUPFAM" id="SSF50156">
    <property type="entry name" value="PDZ domain-like"/>
    <property type="match status" value="1"/>
</dbReference>
<dbReference type="Gene3D" id="2.40.10.10">
    <property type="entry name" value="Trypsin-like serine proteases"/>
    <property type="match status" value="2"/>
</dbReference>
<keyword evidence="8" id="KW-1185">Reference proteome</keyword>
<dbReference type="MEROPS" id="S01.472"/>
<dbReference type="PRINTS" id="PR00834">
    <property type="entry name" value="PROTEASES2C"/>
</dbReference>
<evidence type="ECO:0000313" key="8">
    <source>
        <dbReference type="Proteomes" id="UP000001036"/>
    </source>
</evidence>
<dbReference type="SMART" id="SM00228">
    <property type="entry name" value="PDZ"/>
    <property type="match status" value="1"/>
</dbReference>
<dbReference type="PANTHER" id="PTHR43343:SF3">
    <property type="entry name" value="PROTEASE DO-LIKE 8, CHLOROPLASTIC"/>
    <property type="match status" value="1"/>
</dbReference>
<keyword evidence="5" id="KW-0732">Signal</keyword>
<evidence type="ECO:0000259" key="6">
    <source>
        <dbReference type="PROSITE" id="PS50106"/>
    </source>
</evidence>
<dbReference type="KEGG" id="cja:CJA_0516"/>
<dbReference type="STRING" id="498211.CJA_0516"/>
<dbReference type="InterPro" id="IPR009003">
    <property type="entry name" value="Peptidase_S1_PA"/>
</dbReference>
<reference evidence="7 8" key="1">
    <citation type="journal article" date="2008" name="J. Bacteriol.">
        <title>Insights into plant cell wall degradation from the genome sequence of the soil bacterium Cellvibrio japonicus.</title>
        <authorList>
            <person name="Deboy R.T."/>
            <person name="Mongodin E.F."/>
            <person name="Fouts D.E."/>
            <person name="Tailford L.E."/>
            <person name="Khouri H."/>
            <person name="Emerson J.B."/>
            <person name="Mohamoud Y."/>
            <person name="Watkins K."/>
            <person name="Henrissat B."/>
            <person name="Gilbert H.J."/>
            <person name="Nelson K.E."/>
        </authorList>
    </citation>
    <scope>NUCLEOTIDE SEQUENCE [LARGE SCALE GENOMIC DNA]</scope>
    <source>
        <strain evidence="7 8">Ueda107</strain>
    </source>
</reference>
<dbReference type="GO" id="GO:0004252">
    <property type="term" value="F:serine-type endopeptidase activity"/>
    <property type="evidence" value="ECO:0007669"/>
    <property type="project" value="InterPro"/>
</dbReference>
<dbReference type="Proteomes" id="UP000001036">
    <property type="component" value="Chromosome"/>
</dbReference>
<dbReference type="FunFam" id="2.40.10.10:FF:000001">
    <property type="entry name" value="Periplasmic serine protease DegS"/>
    <property type="match status" value="1"/>
</dbReference>
<organism evidence="7 8">
    <name type="scientific">Cellvibrio japonicus (strain Ueda107)</name>
    <name type="common">Pseudomonas fluorescens subsp. cellulosa</name>
    <dbReference type="NCBI Taxonomy" id="498211"/>
    <lineage>
        <taxon>Bacteria</taxon>
        <taxon>Pseudomonadati</taxon>
        <taxon>Pseudomonadota</taxon>
        <taxon>Gammaproteobacteria</taxon>
        <taxon>Cellvibrionales</taxon>
        <taxon>Cellvibrionaceae</taxon>
        <taxon>Cellvibrio</taxon>
    </lineage>
</organism>
<dbReference type="AlphaFoldDB" id="B3PJ05"/>
<name>B3PJ05_CELJU</name>
<evidence type="ECO:0000256" key="3">
    <source>
        <dbReference type="ARBA" id="ARBA00022801"/>
    </source>
</evidence>
<dbReference type="InterPro" id="IPR036034">
    <property type="entry name" value="PDZ_sf"/>
</dbReference>
<dbReference type="InterPro" id="IPR001940">
    <property type="entry name" value="Peptidase_S1C"/>
</dbReference>
<feature type="signal peptide" evidence="5">
    <location>
        <begin position="1"/>
        <end position="24"/>
    </location>
</feature>
<feature type="domain" description="PDZ" evidence="6">
    <location>
        <begin position="237"/>
        <end position="319"/>
    </location>
</feature>
<dbReference type="InterPro" id="IPR051201">
    <property type="entry name" value="Chloro_Bact_Ser_Proteases"/>
</dbReference>
<dbReference type="PANTHER" id="PTHR43343">
    <property type="entry name" value="PEPTIDASE S12"/>
    <property type="match status" value="1"/>
</dbReference>
<dbReference type="PROSITE" id="PS50106">
    <property type="entry name" value="PDZ"/>
    <property type="match status" value="1"/>
</dbReference>
<dbReference type="GO" id="GO:0006508">
    <property type="term" value="P:proteolysis"/>
    <property type="evidence" value="ECO:0007669"/>
    <property type="project" value="UniProtKB-KW"/>
</dbReference>
<dbReference type="Gene3D" id="2.30.42.10">
    <property type="match status" value="1"/>
</dbReference>
<dbReference type="OrthoDB" id="9758917at2"/>
<sequence length="351" mass="37447">MTLWRWLVLTFLTGASALSASVQAFSTDDERNSMEVFETARPSVVFVTNQQLARDPYSFDLITVPRGSGTGFVWDSKGYIVTNFHVVEGARQITITLQDQSNWPAEVVGLAPERDIAVLRIKAPEDRLKPLPLGDSANLRVGRKVLAIGNPFGLDATLTTGVVSALGREITSPNQRKITNVIQTDAAINPGNSGGPLLNSQGELIGVNTMIYSPSGASAGIGFAIPVNTVKEVVPELIKHGRLVRPVLGIAVAPEQWARQIGVEGVPILRVEPNSPAAAAGLEGAKRNAWGQITLGDVIVAIGDTPTTNDDQLLSALEKYKPGDQVNVSVVRSGKLITRSLRLAAPRQHSS</sequence>
<keyword evidence="2" id="KW-0645">Protease</keyword>
<dbReference type="InterPro" id="IPR043504">
    <property type="entry name" value="Peptidase_S1_PA_chymotrypsin"/>
</dbReference>
<dbReference type="Pfam" id="PF13365">
    <property type="entry name" value="Trypsin_2"/>
    <property type="match status" value="1"/>
</dbReference>
<evidence type="ECO:0000256" key="1">
    <source>
        <dbReference type="ARBA" id="ARBA00010541"/>
    </source>
</evidence>
<evidence type="ECO:0000256" key="5">
    <source>
        <dbReference type="SAM" id="SignalP"/>
    </source>
</evidence>
<protein>
    <recommendedName>
        <fullName evidence="6">PDZ domain-containing protein</fullName>
    </recommendedName>
</protein>
<keyword evidence="3" id="KW-0378">Hydrolase</keyword>
<dbReference type="Pfam" id="PF13180">
    <property type="entry name" value="PDZ_2"/>
    <property type="match status" value="1"/>
</dbReference>
<gene>
    <name evidence="7" type="ordered locus">CJA_0516</name>
</gene>
<comment type="similarity">
    <text evidence="1">Belongs to the peptidase S1C family.</text>
</comment>
<accession>B3PJ05</accession>